<dbReference type="Proteomes" id="UP000037395">
    <property type="component" value="Unassembled WGS sequence"/>
</dbReference>
<reference evidence="6 9" key="1">
    <citation type="journal article" date="2014" name="Int. J. Syst. Evol. Microbiol.">
        <title>Complete genome sequence of Corynebacterium casei LMG S-19264T (=DSM 44701T), isolated from a smear-ripened cheese.</title>
        <authorList>
            <consortium name="US DOE Joint Genome Institute (JGI-PGF)"/>
            <person name="Walter F."/>
            <person name="Albersmeier A."/>
            <person name="Kalinowski J."/>
            <person name="Ruckert C."/>
        </authorList>
    </citation>
    <scope>NUCLEOTIDE SEQUENCE [LARGE SCALE GENOMIC DNA]</scope>
    <source>
        <strain evidence="6 9">JCM 4434</strain>
    </source>
</reference>
<dbReference type="PANTHER" id="PTHR19211">
    <property type="entry name" value="ATP-BINDING TRANSPORT PROTEIN-RELATED"/>
    <property type="match status" value="1"/>
</dbReference>
<proteinExistence type="predicted"/>
<dbReference type="AlphaFoldDB" id="A0A1E7N4Y9"/>
<dbReference type="FunFam" id="3.40.50.300:FF:000597">
    <property type="entry name" value="ABC transporter ATP-binding protein"/>
    <property type="match status" value="1"/>
</dbReference>
<evidence type="ECO:0000256" key="3">
    <source>
        <dbReference type="ARBA" id="ARBA00022840"/>
    </source>
</evidence>
<dbReference type="OrthoDB" id="3169603at2"/>
<dbReference type="SMART" id="SM00382">
    <property type="entry name" value="AAA"/>
    <property type="match status" value="2"/>
</dbReference>
<dbReference type="InterPro" id="IPR003439">
    <property type="entry name" value="ABC_transporter-like_ATP-bd"/>
</dbReference>
<evidence type="ECO:0000313" key="7">
    <source>
        <dbReference type="EMBL" id="OEV35758.1"/>
    </source>
</evidence>
<reference evidence="7 8" key="2">
    <citation type="submission" date="2014-07" db="EMBL/GenBank/DDBJ databases">
        <authorList>
            <person name="Zhang J.E."/>
            <person name="Yang H."/>
            <person name="Guo J."/>
            <person name="Deng Z."/>
            <person name="Luo H."/>
            <person name="Luo M."/>
            <person name="Zhao B."/>
        </authorList>
    </citation>
    <scope>NUCLEOTIDE SEQUENCE [LARGE SCALE GENOMIC DNA]</scope>
    <source>
        <strain evidence="7">ATCC 10762</strain>
        <strain evidence="8">ATCC 10762 / DSM 40127 / CCM 3239 / JCM 4008 / LMG 5968 / NBRC 12843 / NCIMB 8234 / A-377</strain>
    </source>
</reference>
<reference evidence="7" key="3">
    <citation type="submission" date="2016-08" db="EMBL/GenBank/DDBJ databases">
        <title>Sequencing, Assembly and Comparative Genomics of S. aureofaciens ATCC 10762.</title>
        <authorList>
            <person name="Gradnigo J.S."/>
            <person name="Johnson N."/>
            <person name="Somerville G.A."/>
        </authorList>
    </citation>
    <scope>NUCLEOTIDE SEQUENCE [LARGE SCALE GENOMIC DNA]</scope>
    <source>
        <strain evidence="7">ATCC 10762</strain>
    </source>
</reference>
<evidence type="ECO:0000313" key="8">
    <source>
        <dbReference type="Proteomes" id="UP000037395"/>
    </source>
</evidence>
<feature type="domain" description="ABC transporter" evidence="5">
    <location>
        <begin position="8"/>
        <end position="240"/>
    </location>
</feature>
<dbReference type="PROSITE" id="PS00211">
    <property type="entry name" value="ABC_TRANSPORTER_1"/>
    <property type="match status" value="1"/>
</dbReference>
<dbReference type="Pfam" id="PF00005">
    <property type="entry name" value="ABC_tran"/>
    <property type="match status" value="2"/>
</dbReference>
<dbReference type="InterPro" id="IPR017871">
    <property type="entry name" value="ABC_transporter-like_CS"/>
</dbReference>
<sequence>MAQPTTAVLCTDLAFEWPDGKSVLDGFHLAVGPGRTGLIGLNGAGKSTLLRLLAGELTPTGGTVRIAGELGYLPQGLTLDTGLRVDEALGIRAAREALHAIESGDTDQRHFDAVGDDWDVEERARATLDRLGLHRLGLDRTTGELSGGEAVLLRLAALLLRRPDVLLLDEPTNNLDRAARERLYEAVAGWHGVMVIVSHDRELLRHVDQIADLRDGEVTWYGGNFDDYERTLAAQQETAERLLRNAEAEVQRQKRDLVDARSKLERSASYGRKRSVTRNDPHIFAGMLKRKGQETAGRLTGMHTERLEEARARLTAAEEAVRDDAEIRVDLPRTAVPAGRGVLTLQKVRLPGLPGLPEGVTVDLDLRGPERIALVGRNGSGKTTLLRTIAGELAPLDGMVTTQVPLRHLPQRLDLLDDELTVAENVKLFAPGAGDNAVRARLARFLFRGGRADQPTGTLSGGERFRATLAALLLADPPPQLLLLDEPTNNLDLASVRQLTQALAAYRGALVVVSHDLPFLRGLGLTRWLELDGGLRAVDPM</sequence>
<keyword evidence="8" id="KW-1185">Reference proteome</keyword>
<dbReference type="InterPro" id="IPR003593">
    <property type="entry name" value="AAA+_ATPase"/>
</dbReference>
<dbReference type="GO" id="GO:0005524">
    <property type="term" value="F:ATP binding"/>
    <property type="evidence" value="ECO:0007669"/>
    <property type="project" value="UniProtKB-KW"/>
</dbReference>
<dbReference type="InterPro" id="IPR027417">
    <property type="entry name" value="P-loop_NTPase"/>
</dbReference>
<dbReference type="FunFam" id="3.40.50.300:FF:001320">
    <property type="entry name" value="Heme ABC transporter ATP-binding protein"/>
    <property type="match status" value="1"/>
</dbReference>
<dbReference type="Gene3D" id="3.40.50.300">
    <property type="entry name" value="P-loop containing nucleotide triphosphate hydrolases"/>
    <property type="match status" value="2"/>
</dbReference>
<organism evidence="7 8">
    <name type="scientific">Kitasatospora aureofaciens</name>
    <name type="common">Streptomyces aureofaciens</name>
    <dbReference type="NCBI Taxonomy" id="1894"/>
    <lineage>
        <taxon>Bacteria</taxon>
        <taxon>Bacillati</taxon>
        <taxon>Actinomycetota</taxon>
        <taxon>Actinomycetes</taxon>
        <taxon>Kitasatosporales</taxon>
        <taxon>Streptomycetaceae</taxon>
        <taxon>Kitasatospora</taxon>
    </lineage>
</organism>
<feature type="domain" description="ABC transporter" evidence="5">
    <location>
        <begin position="343"/>
        <end position="541"/>
    </location>
</feature>
<comment type="caution">
    <text evidence="7">The sequence shown here is derived from an EMBL/GenBank/DDBJ whole genome shotgun (WGS) entry which is preliminary data.</text>
</comment>
<evidence type="ECO:0000256" key="4">
    <source>
        <dbReference type="SAM" id="Coils"/>
    </source>
</evidence>
<protein>
    <submittedName>
        <fullName evidence="7">ABC transporter</fullName>
    </submittedName>
</protein>
<dbReference type="Proteomes" id="UP000610124">
    <property type="component" value="Unassembled WGS sequence"/>
</dbReference>
<feature type="coiled-coil region" evidence="4">
    <location>
        <begin position="225"/>
        <end position="263"/>
    </location>
</feature>
<reference evidence="8" key="4">
    <citation type="submission" date="2016-08" db="EMBL/GenBank/DDBJ databases">
        <title>Sequencing, assembly and comparative genomics of S. aureofaciens ATCC 10762.</title>
        <authorList>
            <person name="Gradnigo J.S."/>
            <person name="Johnson N."/>
            <person name="Somerville G.A."/>
        </authorList>
    </citation>
    <scope>NUCLEOTIDE SEQUENCE [LARGE SCALE GENOMIC DNA]</scope>
    <source>
        <strain evidence="8">ATCC 10762 / DSM 40127 / CCM 3239 / JCM 4008 / LMG 5968 / NBRC 12843 / NCIMB 8234 / A-377</strain>
    </source>
</reference>
<keyword evidence="3" id="KW-0067">ATP-binding</keyword>
<dbReference type="RefSeq" id="WP_030281506.1">
    <property type="nucleotide sequence ID" value="NZ_BMUB01000002.1"/>
</dbReference>
<evidence type="ECO:0000313" key="9">
    <source>
        <dbReference type="Proteomes" id="UP000610124"/>
    </source>
</evidence>
<name>A0A1E7N4Y9_KITAU</name>
<evidence type="ECO:0000256" key="1">
    <source>
        <dbReference type="ARBA" id="ARBA00022737"/>
    </source>
</evidence>
<dbReference type="InterPro" id="IPR050611">
    <property type="entry name" value="ABCF"/>
</dbReference>
<keyword evidence="2" id="KW-0547">Nucleotide-binding</keyword>
<evidence type="ECO:0000313" key="6">
    <source>
        <dbReference type="EMBL" id="GGU63473.1"/>
    </source>
</evidence>
<dbReference type="PANTHER" id="PTHR19211:SF6">
    <property type="entry name" value="BLL7188 PROTEIN"/>
    <property type="match status" value="1"/>
</dbReference>
<dbReference type="GeneID" id="97484472"/>
<gene>
    <name evidence="6" type="ORF">GCM10010502_13120</name>
    <name evidence="7" type="ORF">HS99_0007705</name>
</gene>
<dbReference type="SUPFAM" id="SSF52540">
    <property type="entry name" value="P-loop containing nucleoside triphosphate hydrolases"/>
    <property type="match status" value="2"/>
</dbReference>
<dbReference type="EMBL" id="JPRF03000032">
    <property type="protein sequence ID" value="OEV35758.1"/>
    <property type="molecule type" value="Genomic_DNA"/>
</dbReference>
<dbReference type="PROSITE" id="PS50893">
    <property type="entry name" value="ABC_TRANSPORTER_2"/>
    <property type="match status" value="2"/>
</dbReference>
<dbReference type="EMBL" id="BMUB01000002">
    <property type="protein sequence ID" value="GGU63473.1"/>
    <property type="molecule type" value="Genomic_DNA"/>
</dbReference>
<accession>A0A8H9HFM9</accession>
<dbReference type="KEGG" id="kau:B6264_20485"/>
<keyword evidence="1" id="KW-0677">Repeat</keyword>
<evidence type="ECO:0000259" key="5">
    <source>
        <dbReference type="PROSITE" id="PS50893"/>
    </source>
</evidence>
<evidence type="ECO:0000256" key="2">
    <source>
        <dbReference type="ARBA" id="ARBA00022741"/>
    </source>
</evidence>
<dbReference type="GO" id="GO:0016887">
    <property type="term" value="F:ATP hydrolysis activity"/>
    <property type="evidence" value="ECO:0007669"/>
    <property type="project" value="InterPro"/>
</dbReference>
<reference evidence="6" key="5">
    <citation type="submission" date="2020-09" db="EMBL/GenBank/DDBJ databases">
        <authorList>
            <person name="Sun Q."/>
            <person name="Ohkuma M."/>
        </authorList>
    </citation>
    <scope>NUCLEOTIDE SEQUENCE</scope>
    <source>
        <strain evidence="6">JCM 4434</strain>
    </source>
</reference>
<accession>A0A1E7N4Y9</accession>
<keyword evidence="4" id="KW-0175">Coiled coil</keyword>